<dbReference type="OrthoDB" id="9827966at2"/>
<dbReference type="EMBL" id="CP002382">
    <property type="protein sequence ID" value="AEP10419.1"/>
    <property type="molecule type" value="Genomic_DNA"/>
</dbReference>
<dbReference type="RefSeq" id="WP_014103642.1">
    <property type="nucleotide sequence ID" value="NC_016026.1"/>
</dbReference>
<dbReference type="Proteomes" id="UP000009286">
    <property type="component" value="Chromosome"/>
</dbReference>
<sequence length="147" mass="15996">MTQLVQVKDYDPMMMDDADLAPIFNAVAATVNPNELQAYVVAIEARDGAPLAPADLHRIAHYPKSLARSFSVVVSANLGIALGGLGQAHDVPTLTQALTQVRDDGVAHFRAQRQPERTAHDRAHNAHVMLMGAVYRSYCDELILNLP</sequence>
<protein>
    <submittedName>
        <fullName evidence="1">Uncharacterized protein</fullName>
    </submittedName>
</protein>
<gene>
    <name evidence="1" type="ordered locus">MICA_2112</name>
</gene>
<dbReference type="AlphaFoldDB" id="G2KQU1"/>
<dbReference type="HOGENOM" id="CLU_1765891_0_0_5"/>
<dbReference type="KEGG" id="mai:MICA_2112"/>
<name>G2KQU1_MICAA</name>
<accession>G2KQU1</accession>
<keyword evidence="2" id="KW-1185">Reference proteome</keyword>
<evidence type="ECO:0000313" key="1">
    <source>
        <dbReference type="EMBL" id="AEP10419.1"/>
    </source>
</evidence>
<dbReference type="STRING" id="856793.MICA_2112"/>
<proteinExistence type="predicted"/>
<organism evidence="1 2">
    <name type="scientific">Micavibrio aeruginosavorus (strain ARL-13)</name>
    <dbReference type="NCBI Taxonomy" id="856793"/>
    <lineage>
        <taxon>Bacteria</taxon>
        <taxon>Pseudomonadati</taxon>
        <taxon>Bdellovibrionota</taxon>
        <taxon>Bdellovibrionia</taxon>
        <taxon>Bdellovibrionales</taxon>
        <taxon>Pseudobdellovibrionaceae</taxon>
        <taxon>Micavibrio</taxon>
    </lineage>
</organism>
<evidence type="ECO:0000313" key="2">
    <source>
        <dbReference type="Proteomes" id="UP000009286"/>
    </source>
</evidence>
<reference evidence="1 2" key="1">
    <citation type="journal article" date="2011" name="BMC Genomics">
        <title>Genomic insights into an obligate epibiotic bacterial predator: Micavibrio aeruginosavorus ARL-13.</title>
        <authorList>
            <person name="Wang Z."/>
            <person name="Kadouri D."/>
            <person name="Wu M."/>
        </authorList>
    </citation>
    <scope>NUCLEOTIDE SEQUENCE [LARGE SCALE GENOMIC DNA]</scope>
    <source>
        <strain evidence="1 2">ARL-13</strain>
    </source>
</reference>